<dbReference type="PROSITE" id="PS50110">
    <property type="entry name" value="RESPONSE_REGULATORY"/>
    <property type="match status" value="1"/>
</dbReference>
<dbReference type="InterPro" id="IPR001789">
    <property type="entry name" value="Sig_transdc_resp-reg_receiver"/>
</dbReference>
<protein>
    <recommendedName>
        <fullName evidence="1">Stage 0 sporulation protein A homolog</fullName>
    </recommendedName>
</protein>
<feature type="domain" description="Response regulatory" evidence="5">
    <location>
        <begin position="5"/>
        <end position="119"/>
    </location>
</feature>
<accession>A0A3G2R2J8</accession>
<dbReference type="RefSeq" id="WP_120767815.1">
    <property type="nucleotide sequence ID" value="NZ_CP033169.1"/>
</dbReference>
<comment type="function">
    <text evidence="3">May play the central regulatory role in sporulation. It may be an element of the effector pathway responsible for the activation of sporulation genes in response to nutritional stress. Spo0A may act in concert with spo0H (a sigma factor) to control the expression of some genes that are critical to the sporulation process.</text>
</comment>
<reference evidence="6 7" key="1">
    <citation type="submission" date="2018-10" db="EMBL/GenBank/DDBJ databases">
        <authorList>
            <person name="Zhang X."/>
        </authorList>
    </citation>
    <scope>NUCLEOTIDE SEQUENCE [LARGE SCALE GENOMIC DNA]</scope>
    <source>
        <strain evidence="6 7">SK-G1</strain>
    </source>
</reference>
<dbReference type="SUPFAM" id="SSF52172">
    <property type="entry name" value="CheY-like"/>
    <property type="match status" value="1"/>
</dbReference>
<dbReference type="CDD" id="cd17536">
    <property type="entry name" value="REC_YesN-like"/>
    <property type="match status" value="1"/>
</dbReference>
<dbReference type="Proteomes" id="UP000280960">
    <property type="component" value="Chromosome"/>
</dbReference>
<sequence>MERCKVMVVDDQLWVRTMLLEALSSSGYLTFGVSNGKDALKMVHQEKPDIALIDMTIPGIDGFTLLAHLKKEKPDVAAIFMSGSSDMEYIDRARREGASGFLVKPFDMEELKSVLEELSTTLDLASRGEDRWEKDSGMGPMIS</sequence>
<evidence type="ECO:0000256" key="3">
    <source>
        <dbReference type="ARBA" id="ARBA00024867"/>
    </source>
</evidence>
<evidence type="ECO:0000313" key="6">
    <source>
        <dbReference type="EMBL" id="AYO29525.1"/>
    </source>
</evidence>
<dbReference type="InterPro" id="IPR050595">
    <property type="entry name" value="Bact_response_regulator"/>
</dbReference>
<dbReference type="Pfam" id="PF00072">
    <property type="entry name" value="Response_reg"/>
    <property type="match status" value="1"/>
</dbReference>
<evidence type="ECO:0000259" key="5">
    <source>
        <dbReference type="PROSITE" id="PS50110"/>
    </source>
</evidence>
<dbReference type="AlphaFoldDB" id="A0A3G2R2J8"/>
<dbReference type="Gene3D" id="3.40.50.2300">
    <property type="match status" value="1"/>
</dbReference>
<evidence type="ECO:0000256" key="1">
    <source>
        <dbReference type="ARBA" id="ARBA00018672"/>
    </source>
</evidence>
<dbReference type="GO" id="GO:0000160">
    <property type="term" value="P:phosphorelay signal transduction system"/>
    <property type="evidence" value="ECO:0007669"/>
    <property type="project" value="InterPro"/>
</dbReference>
<proteinExistence type="predicted"/>
<organism evidence="6 7">
    <name type="scientific">Biomaibacter acetigenes</name>
    <dbReference type="NCBI Taxonomy" id="2316383"/>
    <lineage>
        <taxon>Bacteria</taxon>
        <taxon>Bacillati</taxon>
        <taxon>Bacillota</taxon>
        <taxon>Clostridia</taxon>
        <taxon>Thermosediminibacterales</taxon>
        <taxon>Tepidanaerobacteraceae</taxon>
        <taxon>Biomaibacter</taxon>
    </lineage>
</organism>
<evidence type="ECO:0000256" key="4">
    <source>
        <dbReference type="PROSITE-ProRule" id="PRU00169"/>
    </source>
</evidence>
<evidence type="ECO:0000313" key="7">
    <source>
        <dbReference type="Proteomes" id="UP000280960"/>
    </source>
</evidence>
<name>A0A3G2R2J8_9FIRM</name>
<feature type="modified residue" description="4-aspartylphosphate" evidence="4">
    <location>
        <position position="54"/>
    </location>
</feature>
<dbReference type="SMART" id="SM00448">
    <property type="entry name" value="REC"/>
    <property type="match status" value="1"/>
</dbReference>
<dbReference type="KEGG" id="bacg:D2962_01910"/>
<gene>
    <name evidence="6" type="ORF">D2962_01910</name>
</gene>
<dbReference type="PANTHER" id="PTHR44591">
    <property type="entry name" value="STRESS RESPONSE REGULATOR PROTEIN 1"/>
    <property type="match status" value="1"/>
</dbReference>
<evidence type="ECO:0000256" key="2">
    <source>
        <dbReference type="ARBA" id="ARBA00022553"/>
    </source>
</evidence>
<keyword evidence="7" id="KW-1185">Reference proteome</keyword>
<keyword evidence="2 4" id="KW-0597">Phosphoprotein</keyword>
<dbReference type="PANTHER" id="PTHR44591:SF3">
    <property type="entry name" value="RESPONSE REGULATORY DOMAIN-CONTAINING PROTEIN"/>
    <property type="match status" value="1"/>
</dbReference>
<dbReference type="EMBL" id="CP033169">
    <property type="protein sequence ID" value="AYO29525.1"/>
    <property type="molecule type" value="Genomic_DNA"/>
</dbReference>
<dbReference type="InterPro" id="IPR011006">
    <property type="entry name" value="CheY-like_superfamily"/>
</dbReference>